<dbReference type="PROSITE" id="PS51257">
    <property type="entry name" value="PROKAR_LIPOPROTEIN"/>
    <property type="match status" value="1"/>
</dbReference>
<protein>
    <submittedName>
        <fullName evidence="9">Membrane fusion protein (Multidrug efflux system)</fullName>
    </submittedName>
</protein>
<dbReference type="Gene3D" id="2.40.420.20">
    <property type="match status" value="1"/>
</dbReference>
<evidence type="ECO:0000313" key="10">
    <source>
        <dbReference type="Proteomes" id="UP000788153"/>
    </source>
</evidence>
<evidence type="ECO:0000259" key="5">
    <source>
        <dbReference type="Pfam" id="PF25876"/>
    </source>
</evidence>
<sequence>MQSRSSAQYGAFFSGAMALCLAVAACGGSEEGGDAAKAKGPPTVGYVTARVTSVPLTIQLAGRTSAYAMSEVRPQVSGVIQRRLFTEGSFVRAGQTLYQIDPSIYQAAVNEAQATLASARANAEATRVRAERLRPLAEIEAVAKQDYTDAAASARQATAAVQQAQAQLQTAQINLRFTRVPAPISGRINRSLFTVGALVTANQTEPLTTIQQLDPIFVDIQQSSAELLALRRSLAQEGTTAAEATVRLALEDGSDYGLTGVVQFSEAMVDPGTGTVTLRARFPNPQGLLLPGMFVRASFAQAIDTQAFLVPQSGVTRDARGRASALVVGPDNKVVQKAVTTDRTQGRYWVVTKGLAAGDRIIVQGTANAQPGTVVRPVEANTPQRIGPPPKAESGNADAPQNAN</sequence>
<evidence type="ECO:0000256" key="3">
    <source>
        <dbReference type="SAM" id="MobiDB-lite"/>
    </source>
</evidence>
<feature type="region of interest" description="Disordered" evidence="3">
    <location>
        <begin position="373"/>
        <end position="404"/>
    </location>
</feature>
<evidence type="ECO:0000259" key="7">
    <source>
        <dbReference type="Pfam" id="PF25944"/>
    </source>
</evidence>
<dbReference type="PANTHER" id="PTHR30158:SF3">
    <property type="entry name" value="MULTIDRUG EFFLUX PUMP SUBUNIT ACRA-RELATED"/>
    <property type="match status" value="1"/>
</dbReference>
<evidence type="ECO:0000259" key="8">
    <source>
        <dbReference type="Pfam" id="PF25967"/>
    </source>
</evidence>
<feature type="signal peptide" evidence="4">
    <location>
        <begin position="1"/>
        <end position="24"/>
    </location>
</feature>
<feature type="chain" id="PRO_5046600087" evidence="4">
    <location>
        <begin position="25"/>
        <end position="404"/>
    </location>
</feature>
<dbReference type="InterPro" id="IPR006143">
    <property type="entry name" value="RND_pump_MFP"/>
</dbReference>
<name>A0ABX0U3Q1_9SPHN</name>
<dbReference type="InterPro" id="IPR058624">
    <property type="entry name" value="MdtA-like_HH"/>
</dbReference>
<feature type="domain" description="Multidrug resistance protein MdtA-like alpha-helical hairpin" evidence="5">
    <location>
        <begin position="109"/>
        <end position="178"/>
    </location>
</feature>
<comment type="subcellular location">
    <subcellularLocation>
        <location evidence="1">Cell envelope</location>
    </subcellularLocation>
</comment>
<dbReference type="NCBIfam" id="TIGR01730">
    <property type="entry name" value="RND_mfp"/>
    <property type="match status" value="1"/>
</dbReference>
<dbReference type="Proteomes" id="UP000788153">
    <property type="component" value="Unassembled WGS sequence"/>
</dbReference>
<dbReference type="Gene3D" id="2.40.30.170">
    <property type="match status" value="1"/>
</dbReference>
<accession>A0ABX0U3Q1</accession>
<feature type="domain" description="Multidrug resistance protein MdtA-like beta-barrel" evidence="7">
    <location>
        <begin position="215"/>
        <end position="299"/>
    </location>
</feature>
<keyword evidence="4" id="KW-0732">Signal</keyword>
<dbReference type="Pfam" id="PF25917">
    <property type="entry name" value="BSH_RND"/>
    <property type="match status" value="1"/>
</dbReference>
<dbReference type="InterPro" id="IPR058626">
    <property type="entry name" value="MdtA-like_b-barrel"/>
</dbReference>
<dbReference type="RefSeq" id="WP_180345087.1">
    <property type="nucleotide sequence ID" value="NZ_BAAAEV010000001.1"/>
</dbReference>
<evidence type="ECO:0000256" key="2">
    <source>
        <dbReference type="ARBA" id="ARBA00009477"/>
    </source>
</evidence>
<dbReference type="SUPFAM" id="SSF111369">
    <property type="entry name" value="HlyD-like secretion proteins"/>
    <property type="match status" value="1"/>
</dbReference>
<reference evidence="9 10" key="1">
    <citation type="submission" date="2020-03" db="EMBL/GenBank/DDBJ databases">
        <title>Genomic Encyclopedia of Type Strains, Phase IV (KMG-IV): sequencing the most valuable type-strain genomes for metagenomic binning, comparative biology and taxonomic classification.</title>
        <authorList>
            <person name="Goeker M."/>
        </authorList>
    </citation>
    <scope>NUCLEOTIDE SEQUENCE [LARGE SCALE GENOMIC DNA]</scope>
    <source>
        <strain evidence="9 10">DSM 22753</strain>
    </source>
</reference>
<dbReference type="Gene3D" id="2.40.50.100">
    <property type="match status" value="1"/>
</dbReference>
<dbReference type="InterPro" id="IPR058627">
    <property type="entry name" value="MdtA-like_C"/>
</dbReference>
<evidence type="ECO:0000256" key="1">
    <source>
        <dbReference type="ARBA" id="ARBA00004196"/>
    </source>
</evidence>
<feature type="domain" description="Multidrug resistance protein MdtA-like C-terminal permuted SH3" evidence="8">
    <location>
        <begin position="306"/>
        <end position="366"/>
    </location>
</feature>
<evidence type="ECO:0000313" key="9">
    <source>
        <dbReference type="EMBL" id="NIJ24670.1"/>
    </source>
</evidence>
<evidence type="ECO:0000259" key="6">
    <source>
        <dbReference type="Pfam" id="PF25917"/>
    </source>
</evidence>
<evidence type="ECO:0000256" key="4">
    <source>
        <dbReference type="SAM" id="SignalP"/>
    </source>
</evidence>
<gene>
    <name evidence="9" type="ORF">FHT01_002212</name>
</gene>
<feature type="domain" description="Multidrug resistance protein MdtA-like barrel-sandwich hybrid" evidence="6">
    <location>
        <begin position="70"/>
        <end position="211"/>
    </location>
</feature>
<dbReference type="PANTHER" id="PTHR30158">
    <property type="entry name" value="ACRA/E-RELATED COMPONENT OF DRUG EFFLUX TRANSPORTER"/>
    <property type="match status" value="1"/>
</dbReference>
<organism evidence="9 10">
    <name type="scientific">Sphingomonas japonica</name>
    <dbReference type="NCBI Taxonomy" id="511662"/>
    <lineage>
        <taxon>Bacteria</taxon>
        <taxon>Pseudomonadati</taxon>
        <taxon>Pseudomonadota</taxon>
        <taxon>Alphaproteobacteria</taxon>
        <taxon>Sphingomonadales</taxon>
        <taxon>Sphingomonadaceae</taxon>
        <taxon>Sphingomonas</taxon>
    </lineage>
</organism>
<keyword evidence="10" id="KW-1185">Reference proteome</keyword>
<dbReference type="Pfam" id="PF25944">
    <property type="entry name" value="Beta-barrel_RND"/>
    <property type="match status" value="1"/>
</dbReference>
<dbReference type="Pfam" id="PF25876">
    <property type="entry name" value="HH_MFP_RND"/>
    <property type="match status" value="1"/>
</dbReference>
<proteinExistence type="inferred from homology"/>
<dbReference type="Pfam" id="PF25967">
    <property type="entry name" value="RND-MFP_C"/>
    <property type="match status" value="1"/>
</dbReference>
<dbReference type="InterPro" id="IPR058625">
    <property type="entry name" value="MdtA-like_BSH"/>
</dbReference>
<comment type="caution">
    <text evidence="9">The sequence shown here is derived from an EMBL/GenBank/DDBJ whole genome shotgun (WGS) entry which is preliminary data.</text>
</comment>
<comment type="similarity">
    <text evidence="2">Belongs to the membrane fusion protein (MFP) (TC 8.A.1) family.</text>
</comment>
<dbReference type="EMBL" id="JAASQP010000001">
    <property type="protein sequence ID" value="NIJ24670.1"/>
    <property type="molecule type" value="Genomic_DNA"/>
</dbReference>
<dbReference type="Gene3D" id="1.10.287.470">
    <property type="entry name" value="Helix hairpin bin"/>
    <property type="match status" value="1"/>
</dbReference>